<evidence type="ECO:0000259" key="1">
    <source>
        <dbReference type="Pfam" id="PF01548"/>
    </source>
</evidence>
<feature type="domain" description="Transposase IS110-like N-terminal" evidence="1">
    <location>
        <begin position="5"/>
        <end position="69"/>
    </location>
</feature>
<accession>A0ABW0VX03</accession>
<proteinExistence type="predicted"/>
<dbReference type="RefSeq" id="WP_379188951.1">
    <property type="nucleotide sequence ID" value="NZ_JBHSOW010000049.1"/>
</dbReference>
<evidence type="ECO:0000313" key="2">
    <source>
        <dbReference type="EMBL" id="MFC5650398.1"/>
    </source>
</evidence>
<name>A0ABW0VX03_9BACL</name>
<evidence type="ECO:0000313" key="3">
    <source>
        <dbReference type="Proteomes" id="UP001596047"/>
    </source>
</evidence>
<keyword evidence="3" id="KW-1185">Reference proteome</keyword>
<reference evidence="3" key="1">
    <citation type="journal article" date="2019" name="Int. J. Syst. Evol. Microbiol.">
        <title>The Global Catalogue of Microorganisms (GCM) 10K type strain sequencing project: providing services to taxonomists for standard genome sequencing and annotation.</title>
        <authorList>
            <consortium name="The Broad Institute Genomics Platform"/>
            <consortium name="The Broad Institute Genome Sequencing Center for Infectious Disease"/>
            <person name="Wu L."/>
            <person name="Ma J."/>
        </authorList>
    </citation>
    <scope>NUCLEOTIDE SEQUENCE [LARGE SCALE GENOMIC DNA]</scope>
    <source>
        <strain evidence="3">CGMCC 1.3240</strain>
    </source>
</reference>
<dbReference type="InterPro" id="IPR002525">
    <property type="entry name" value="Transp_IS110-like_N"/>
</dbReference>
<comment type="caution">
    <text evidence="2">The sequence shown here is derived from an EMBL/GenBank/DDBJ whole genome shotgun (WGS) entry which is preliminary data.</text>
</comment>
<sequence>MNPVIGLDVSKGESHAQAFADRGTPYGKTYRFKHDLEGLASFLRSAQDIESFTGQRPAVVLEATGHYRLFDKTFISSRNCSANPNAPGT</sequence>
<protein>
    <submittedName>
        <fullName evidence="2">Transposase</fullName>
    </submittedName>
</protein>
<dbReference type="EMBL" id="JBHSOW010000049">
    <property type="protein sequence ID" value="MFC5650398.1"/>
    <property type="molecule type" value="Genomic_DNA"/>
</dbReference>
<gene>
    <name evidence="2" type="ORF">ACFPYJ_14925</name>
</gene>
<dbReference type="Pfam" id="PF01548">
    <property type="entry name" value="DEDD_Tnp_IS110"/>
    <property type="match status" value="1"/>
</dbReference>
<dbReference type="Proteomes" id="UP001596047">
    <property type="component" value="Unassembled WGS sequence"/>
</dbReference>
<organism evidence="2 3">
    <name type="scientific">Paenibacillus solisilvae</name>
    <dbReference type="NCBI Taxonomy" id="2486751"/>
    <lineage>
        <taxon>Bacteria</taxon>
        <taxon>Bacillati</taxon>
        <taxon>Bacillota</taxon>
        <taxon>Bacilli</taxon>
        <taxon>Bacillales</taxon>
        <taxon>Paenibacillaceae</taxon>
        <taxon>Paenibacillus</taxon>
    </lineage>
</organism>